<keyword evidence="2" id="KW-1133">Transmembrane helix</keyword>
<comment type="caution">
    <text evidence="3">The sequence shown here is derived from an EMBL/GenBank/DDBJ whole genome shotgun (WGS) entry which is preliminary data.</text>
</comment>
<dbReference type="RefSeq" id="WP_139181736.1">
    <property type="nucleotide sequence ID" value="NZ_MIPT01000001.1"/>
</dbReference>
<feature type="compositionally biased region" description="Low complexity" evidence="1">
    <location>
        <begin position="187"/>
        <end position="200"/>
    </location>
</feature>
<organism evidence="3 4">
    <name type="scientific">Edaphosphingomonas haloaromaticamans</name>
    <dbReference type="NCBI Taxonomy" id="653954"/>
    <lineage>
        <taxon>Bacteria</taxon>
        <taxon>Pseudomonadati</taxon>
        <taxon>Pseudomonadota</taxon>
        <taxon>Alphaproteobacteria</taxon>
        <taxon>Sphingomonadales</taxon>
        <taxon>Rhizorhabdaceae</taxon>
        <taxon>Edaphosphingomonas</taxon>
    </lineage>
</organism>
<keyword evidence="2" id="KW-0472">Membrane</keyword>
<gene>
    <name evidence="3" type="ORF">BHE75_03102</name>
</gene>
<proteinExistence type="predicted"/>
<evidence type="ECO:0000313" key="3">
    <source>
        <dbReference type="EMBL" id="OHT21097.1"/>
    </source>
</evidence>
<protein>
    <submittedName>
        <fullName evidence="3">Uncharacterized protein</fullName>
    </submittedName>
</protein>
<evidence type="ECO:0000313" key="4">
    <source>
        <dbReference type="Proteomes" id="UP000179467"/>
    </source>
</evidence>
<accession>A0A1S1HG74</accession>
<keyword evidence="4" id="KW-1185">Reference proteome</keyword>
<feature type="compositionally biased region" description="Basic and acidic residues" evidence="1">
    <location>
        <begin position="1"/>
        <end position="12"/>
    </location>
</feature>
<dbReference type="EMBL" id="MIPT01000001">
    <property type="protein sequence ID" value="OHT21097.1"/>
    <property type="molecule type" value="Genomic_DNA"/>
</dbReference>
<evidence type="ECO:0000256" key="2">
    <source>
        <dbReference type="SAM" id="Phobius"/>
    </source>
</evidence>
<reference evidence="3 4" key="1">
    <citation type="submission" date="2016-09" db="EMBL/GenBank/DDBJ databases">
        <title>Metabolic pathway, cell adaptation mechanisms and a novel monoxygenase revealed through proteogenomic-transcription analysis of a Sphingomonas haloaromaticamans strain degrading the fungicide ortho-phenylphenol.</title>
        <authorList>
            <person name="Perruchon C."/>
            <person name="Papadopoulou E.S."/>
            <person name="Rousidou C."/>
            <person name="Vasileiadis S."/>
            <person name="Tanou G."/>
            <person name="Amoutzias G."/>
            <person name="Molassiotis A."/>
            <person name="Karpouzas D.G."/>
        </authorList>
    </citation>
    <scope>NUCLEOTIDE SEQUENCE [LARGE SCALE GENOMIC DNA]</scope>
    <source>
        <strain evidence="3 4">P3</strain>
    </source>
</reference>
<dbReference type="Proteomes" id="UP000179467">
    <property type="component" value="Unassembled WGS sequence"/>
</dbReference>
<name>A0A1S1HG74_9SPHN</name>
<evidence type="ECO:0000256" key="1">
    <source>
        <dbReference type="SAM" id="MobiDB-lite"/>
    </source>
</evidence>
<feature type="transmembrane region" description="Helical" evidence="2">
    <location>
        <begin position="114"/>
        <end position="137"/>
    </location>
</feature>
<sequence length="292" mass="31094">MRRRSGGDRPVDDGTPLADRAMRPAGTPARFAGTSELLLAEDDPPEIGPPAANGGLVYSYSRVEEQWDIRLRPDGSARASVVVRRERQVSSDRRWRFVARRELPQQADIRRSRLAIGLSCAAALMAGIAAVGAWWAANRPVPRDTLVLSLPPVPPQAPPVAIMPPRGEASSARPIVAAPPPRRDAQADAGPAGPRAPKPLLYPAAPAPARTEASKPFAPDIPLERRPAVRAAMARAFASGEAEAWREDGLSGFVVVGPAEMEGAAACRNTVILARGGEDGDRTVSRRRCSPD</sequence>
<dbReference type="AlphaFoldDB" id="A0A1S1HG74"/>
<keyword evidence="2" id="KW-0812">Transmembrane</keyword>
<feature type="region of interest" description="Disordered" evidence="1">
    <location>
        <begin position="1"/>
        <end position="35"/>
    </location>
</feature>
<dbReference type="OrthoDB" id="10010618at2"/>
<feature type="region of interest" description="Disordered" evidence="1">
    <location>
        <begin position="164"/>
        <end position="200"/>
    </location>
</feature>